<dbReference type="Proteomes" id="UP000824998">
    <property type="component" value="Unassembled WGS sequence"/>
</dbReference>
<dbReference type="CDD" id="cd12148">
    <property type="entry name" value="fungal_TF_MHR"/>
    <property type="match status" value="1"/>
</dbReference>
<evidence type="ECO:0000259" key="2">
    <source>
        <dbReference type="SMART" id="SM00906"/>
    </source>
</evidence>
<dbReference type="EMBL" id="MU251370">
    <property type="protein sequence ID" value="KAG9238411.1"/>
    <property type="molecule type" value="Genomic_DNA"/>
</dbReference>
<dbReference type="InterPro" id="IPR050797">
    <property type="entry name" value="Carb_Metab_Trans_Reg"/>
</dbReference>
<dbReference type="InterPro" id="IPR007219">
    <property type="entry name" value="XnlR_reg_dom"/>
</dbReference>
<proteinExistence type="predicted"/>
<keyword evidence="4" id="KW-1185">Reference proteome</keyword>
<dbReference type="GO" id="GO:0008270">
    <property type="term" value="F:zinc ion binding"/>
    <property type="evidence" value="ECO:0007669"/>
    <property type="project" value="InterPro"/>
</dbReference>
<evidence type="ECO:0000313" key="3">
    <source>
        <dbReference type="EMBL" id="KAG9238411.1"/>
    </source>
</evidence>
<dbReference type="GO" id="GO:0001080">
    <property type="term" value="P:nitrogen catabolite activation of transcription from RNA polymerase II promoter"/>
    <property type="evidence" value="ECO:0007669"/>
    <property type="project" value="TreeGrafter"/>
</dbReference>
<dbReference type="Pfam" id="PF04082">
    <property type="entry name" value="Fungal_trans"/>
    <property type="match status" value="1"/>
</dbReference>
<evidence type="ECO:0000313" key="4">
    <source>
        <dbReference type="Proteomes" id="UP000824998"/>
    </source>
</evidence>
<dbReference type="SMART" id="SM00906">
    <property type="entry name" value="Fungal_trans"/>
    <property type="match status" value="1"/>
</dbReference>
<evidence type="ECO:0000256" key="1">
    <source>
        <dbReference type="ARBA" id="ARBA00023242"/>
    </source>
</evidence>
<keyword evidence="1" id="KW-0539">Nucleus</keyword>
<dbReference type="PANTHER" id="PTHR31668:SF23">
    <property type="entry name" value="ZN(II)2CYS6 TRANSCRIPTION FACTOR (EUROFUNG)"/>
    <property type="match status" value="1"/>
</dbReference>
<name>A0A9P8CAR2_9HELO</name>
<dbReference type="GO" id="GO:0006351">
    <property type="term" value="P:DNA-templated transcription"/>
    <property type="evidence" value="ECO:0007669"/>
    <property type="project" value="InterPro"/>
</dbReference>
<protein>
    <recommendedName>
        <fullName evidence="2">Xylanolytic transcriptional activator regulatory domain-containing protein</fullName>
    </recommendedName>
</protein>
<feature type="non-terminal residue" evidence="3">
    <location>
        <position position="1"/>
    </location>
</feature>
<dbReference type="GO" id="GO:0003677">
    <property type="term" value="F:DNA binding"/>
    <property type="evidence" value="ECO:0007669"/>
    <property type="project" value="InterPro"/>
</dbReference>
<dbReference type="PANTHER" id="PTHR31668">
    <property type="entry name" value="GLUCOSE TRANSPORT TRANSCRIPTION REGULATOR RGT1-RELATED-RELATED"/>
    <property type="match status" value="1"/>
</dbReference>
<reference evidence="3" key="1">
    <citation type="journal article" date="2021" name="IMA Fungus">
        <title>Genomic characterization of three marine fungi, including Emericellopsis atlantica sp. nov. with signatures of a generalist lifestyle and marine biomass degradation.</title>
        <authorList>
            <person name="Hagestad O.C."/>
            <person name="Hou L."/>
            <person name="Andersen J.H."/>
            <person name="Hansen E.H."/>
            <person name="Altermark B."/>
            <person name="Li C."/>
            <person name="Kuhnert E."/>
            <person name="Cox R.J."/>
            <person name="Crous P.W."/>
            <person name="Spatafora J.W."/>
            <person name="Lail K."/>
            <person name="Amirebrahimi M."/>
            <person name="Lipzen A."/>
            <person name="Pangilinan J."/>
            <person name="Andreopoulos W."/>
            <person name="Hayes R.D."/>
            <person name="Ng V."/>
            <person name="Grigoriev I.V."/>
            <person name="Jackson S.A."/>
            <person name="Sutton T.D.S."/>
            <person name="Dobson A.D.W."/>
            <person name="Rama T."/>
        </authorList>
    </citation>
    <scope>NUCLEOTIDE SEQUENCE</scope>
    <source>
        <strain evidence="3">TRa018bII</strain>
    </source>
</reference>
<dbReference type="OrthoDB" id="2018619at2759"/>
<comment type="caution">
    <text evidence="3">The sequence shown here is derived from an EMBL/GenBank/DDBJ whole genome shotgun (WGS) entry which is preliminary data.</text>
</comment>
<sequence>SYGFDKLSIPASLRRCIYGLACAFWSQDPFLRGFPPISQPEPFEHAHAALNRELDSPKLATLQACLLILHQQPDMSGTTESPRIWVLACQATACAQSLGLHQDPTEWELPRWENRLRKRLWWIVVIHDVRTSICHGNTPHIVPGSFDTTDLTMDDITFDEYVMGVRGSSMVGRAHFMAGQAKMLIYTQGFDHIGVFAVSFLILRQLTAPATRESKSDPTSNLWRHFDLALSEGEAFVQYAAQIFALDLHVFHPRRKSCHPESSPVLINSQTLVVT</sequence>
<accession>A0A9P8CAR2</accession>
<organism evidence="3 4">
    <name type="scientific">Amylocarpus encephaloides</name>
    <dbReference type="NCBI Taxonomy" id="45428"/>
    <lineage>
        <taxon>Eukaryota</taxon>
        <taxon>Fungi</taxon>
        <taxon>Dikarya</taxon>
        <taxon>Ascomycota</taxon>
        <taxon>Pezizomycotina</taxon>
        <taxon>Leotiomycetes</taxon>
        <taxon>Helotiales</taxon>
        <taxon>Helotiales incertae sedis</taxon>
        <taxon>Amylocarpus</taxon>
    </lineage>
</organism>
<feature type="domain" description="Xylanolytic transcriptional activator regulatory" evidence="2">
    <location>
        <begin position="84"/>
        <end position="160"/>
    </location>
</feature>
<gene>
    <name evidence="3" type="ORF">BJ875DRAFT_367985</name>
</gene>
<dbReference type="GO" id="GO:0005634">
    <property type="term" value="C:nucleus"/>
    <property type="evidence" value="ECO:0007669"/>
    <property type="project" value="TreeGrafter"/>
</dbReference>
<dbReference type="AlphaFoldDB" id="A0A9P8CAR2"/>